<feature type="compositionally biased region" description="Basic and acidic residues" evidence="2">
    <location>
        <begin position="1"/>
        <end position="18"/>
    </location>
</feature>
<keyword evidence="1" id="KW-0175">Coiled coil</keyword>
<feature type="compositionally biased region" description="Low complexity" evidence="2">
    <location>
        <begin position="322"/>
        <end position="335"/>
    </location>
</feature>
<keyword evidence="3" id="KW-1133">Transmembrane helix</keyword>
<accession>A0A1B2EUG2</accession>
<evidence type="ECO:0000313" key="4">
    <source>
        <dbReference type="EMBL" id="ANY83614.1"/>
    </source>
</evidence>
<proteinExistence type="predicted"/>
<reference evidence="4" key="1">
    <citation type="submission" date="2016-07" db="EMBL/GenBank/DDBJ databases">
        <title>Microvirga ossetica sp. nov. a new species of rhizobia isolated from root nodules of the legume species Vicia alpestris Steven originated from North Ossetia region in the Caucasus.</title>
        <authorList>
            <person name="Safronova V.I."/>
            <person name="Kuznetsova I.G."/>
            <person name="Sazanova A.L."/>
            <person name="Belimov A."/>
            <person name="Andronov E."/>
            <person name="Osledkin Y.S."/>
            <person name="Onishchuk O.P."/>
            <person name="Kurchak O.N."/>
            <person name="Shaposhnikov A.I."/>
            <person name="Willems A."/>
            <person name="Tikhonovich I.A."/>
        </authorList>
    </citation>
    <scope>NUCLEOTIDE SEQUENCE [LARGE SCALE GENOMIC DNA]</scope>
    <source>
        <strain evidence="4">V5/3M</strain>
        <plasmid evidence="4">unnamed3</plasmid>
    </source>
</reference>
<keyword evidence="3" id="KW-0812">Transmembrane</keyword>
<dbReference type="RefSeq" id="WP_418294801.1">
    <property type="nucleotide sequence ID" value="NZ_CP016618.1"/>
</dbReference>
<dbReference type="EMBL" id="CP016618">
    <property type="protein sequence ID" value="ANY83614.1"/>
    <property type="molecule type" value="Genomic_DNA"/>
</dbReference>
<feature type="transmembrane region" description="Helical" evidence="3">
    <location>
        <begin position="84"/>
        <end position="107"/>
    </location>
</feature>
<feature type="transmembrane region" description="Helical" evidence="3">
    <location>
        <begin position="40"/>
        <end position="64"/>
    </location>
</feature>
<dbReference type="KEGG" id="moc:BB934_35760"/>
<geneLocation type="plasmid" evidence="4">
    <name>unnamed3</name>
</geneLocation>
<feature type="transmembrane region" description="Helical" evidence="3">
    <location>
        <begin position="119"/>
        <end position="138"/>
    </location>
</feature>
<dbReference type="AlphaFoldDB" id="A0A1B2EUG2"/>
<gene>
    <name evidence="4" type="ORF">BB934_35760</name>
</gene>
<feature type="transmembrane region" description="Helical" evidence="3">
    <location>
        <begin position="274"/>
        <end position="299"/>
    </location>
</feature>
<feature type="compositionally biased region" description="Low complexity" evidence="2">
    <location>
        <begin position="342"/>
        <end position="355"/>
    </location>
</feature>
<protein>
    <submittedName>
        <fullName evidence="4">PhnA-like protein</fullName>
    </submittedName>
</protein>
<sequence length="355" mass="35904">MTDTHHPDTPRNRGDTDAPHMSPVTPAEDARTIMLNKITWGAVLAGVVVMLVTQLILNLLGIGIGAATLDPAAGAGENPSASSFSIGAGIWFVLAGVLASLAGGYAAGRLAGKPKESTASWHGLTAWALATLVIFYLLTTTVGGLVGGAYRTVTSALGNVTQAVGSTAQTAAQVAAPNLAGGANPFSGIEQQIRGATGGNDPAALRDAAVAAVRAAVTGNEQQAADARNRAADALARAQNIPVDQARTQVQQYEQQYRQSVDQARQQATEAADAAASAVSTGALLAALGLILGAVAAWFGGRMGTVEPTITARLGLSRSAATEPVVPSGTTSTVVETERTPRATTSKTTGSTRST</sequence>
<evidence type="ECO:0000256" key="2">
    <source>
        <dbReference type="SAM" id="MobiDB-lite"/>
    </source>
</evidence>
<evidence type="ECO:0000256" key="1">
    <source>
        <dbReference type="SAM" id="Coils"/>
    </source>
</evidence>
<feature type="region of interest" description="Disordered" evidence="2">
    <location>
        <begin position="1"/>
        <end position="25"/>
    </location>
</feature>
<feature type="coiled-coil region" evidence="1">
    <location>
        <begin position="243"/>
        <end position="270"/>
    </location>
</feature>
<keyword evidence="4" id="KW-0614">Plasmid</keyword>
<name>A0A1B2EUG2_9HYPH</name>
<feature type="region of interest" description="Disordered" evidence="2">
    <location>
        <begin position="319"/>
        <end position="355"/>
    </location>
</feature>
<keyword evidence="3" id="KW-0472">Membrane</keyword>
<organism evidence="4">
    <name type="scientific">Microvirga ossetica</name>
    <dbReference type="NCBI Taxonomy" id="1882682"/>
    <lineage>
        <taxon>Bacteria</taxon>
        <taxon>Pseudomonadati</taxon>
        <taxon>Pseudomonadota</taxon>
        <taxon>Alphaproteobacteria</taxon>
        <taxon>Hyphomicrobiales</taxon>
        <taxon>Methylobacteriaceae</taxon>
        <taxon>Microvirga</taxon>
    </lineage>
</organism>
<evidence type="ECO:0000256" key="3">
    <source>
        <dbReference type="SAM" id="Phobius"/>
    </source>
</evidence>